<keyword evidence="5" id="KW-1185">Reference proteome</keyword>
<evidence type="ECO:0000259" key="3">
    <source>
        <dbReference type="Pfam" id="PF00210"/>
    </source>
</evidence>
<sequence length="160" mass="18200">METTLNKNYIGLGEKETKNLATELNQLLADYHVFYQNLRAAHWNIKGENFFTLHEKFEELYNNAKENVDEVAERVLTLGYVPIHKLKDILAESNIVEVDTTGNDKELVSTLLDNFKTLLTQERKVLELASGAGDEATVDLMTGYISAQEKICWMLAAFLK</sequence>
<name>A0A5C6UTB9_9FLAO</name>
<dbReference type="SUPFAM" id="SSF47240">
    <property type="entry name" value="Ferritin-like"/>
    <property type="match status" value="1"/>
</dbReference>
<gene>
    <name evidence="4" type="ORF">FRX97_10755</name>
</gene>
<dbReference type="RefSeq" id="WP_147015221.1">
    <property type="nucleotide sequence ID" value="NZ_VORB01000010.1"/>
</dbReference>
<dbReference type="PIRSF" id="PIRSF005900">
    <property type="entry name" value="Dps"/>
    <property type="match status" value="1"/>
</dbReference>
<dbReference type="OrthoDB" id="9797023at2"/>
<dbReference type="GO" id="GO:0008199">
    <property type="term" value="F:ferric iron binding"/>
    <property type="evidence" value="ECO:0007669"/>
    <property type="project" value="InterPro"/>
</dbReference>
<dbReference type="InterPro" id="IPR012347">
    <property type="entry name" value="Ferritin-like"/>
</dbReference>
<comment type="similarity">
    <text evidence="1 2">Belongs to the Dps family.</text>
</comment>
<dbReference type="PROSITE" id="PS00819">
    <property type="entry name" value="DPS_2"/>
    <property type="match status" value="1"/>
</dbReference>
<dbReference type="PANTHER" id="PTHR42932">
    <property type="entry name" value="GENERAL STRESS PROTEIN 20U"/>
    <property type="match status" value="1"/>
</dbReference>
<dbReference type="CDD" id="cd01043">
    <property type="entry name" value="DPS"/>
    <property type="match status" value="1"/>
</dbReference>
<dbReference type="EMBL" id="VORB01000010">
    <property type="protein sequence ID" value="TXC76219.1"/>
    <property type="molecule type" value="Genomic_DNA"/>
</dbReference>
<evidence type="ECO:0000313" key="4">
    <source>
        <dbReference type="EMBL" id="TXC76219.1"/>
    </source>
</evidence>
<dbReference type="InterPro" id="IPR002177">
    <property type="entry name" value="DPS_DNA-bd"/>
</dbReference>
<evidence type="ECO:0000313" key="5">
    <source>
        <dbReference type="Proteomes" id="UP000321168"/>
    </source>
</evidence>
<dbReference type="InterPro" id="IPR008331">
    <property type="entry name" value="Ferritin_DPS_dom"/>
</dbReference>
<comment type="caution">
    <text evidence="4">The sequence shown here is derived from an EMBL/GenBank/DDBJ whole genome shotgun (WGS) entry which is preliminary data.</text>
</comment>
<evidence type="ECO:0000256" key="1">
    <source>
        <dbReference type="ARBA" id="ARBA00009497"/>
    </source>
</evidence>
<dbReference type="InterPro" id="IPR023188">
    <property type="entry name" value="DPS_DNA-bd_CS"/>
</dbReference>
<organism evidence="4 5">
    <name type="scientific">Luteibaculum oceani</name>
    <dbReference type="NCBI Taxonomy" id="1294296"/>
    <lineage>
        <taxon>Bacteria</taxon>
        <taxon>Pseudomonadati</taxon>
        <taxon>Bacteroidota</taxon>
        <taxon>Flavobacteriia</taxon>
        <taxon>Flavobacteriales</taxon>
        <taxon>Luteibaculaceae</taxon>
        <taxon>Luteibaculum</taxon>
    </lineage>
</organism>
<dbReference type="Pfam" id="PF00210">
    <property type="entry name" value="Ferritin"/>
    <property type="match status" value="1"/>
</dbReference>
<dbReference type="InterPro" id="IPR009078">
    <property type="entry name" value="Ferritin-like_SF"/>
</dbReference>
<dbReference type="AlphaFoldDB" id="A0A5C6UTB9"/>
<dbReference type="GO" id="GO:0016722">
    <property type="term" value="F:oxidoreductase activity, acting on metal ions"/>
    <property type="evidence" value="ECO:0007669"/>
    <property type="project" value="InterPro"/>
</dbReference>
<dbReference type="Gene3D" id="1.20.1260.10">
    <property type="match status" value="1"/>
</dbReference>
<feature type="domain" description="Ferritin/DPS" evidence="3">
    <location>
        <begin position="23"/>
        <end position="159"/>
    </location>
</feature>
<dbReference type="Proteomes" id="UP000321168">
    <property type="component" value="Unassembled WGS sequence"/>
</dbReference>
<dbReference type="PROSITE" id="PS00818">
    <property type="entry name" value="DPS_1"/>
    <property type="match status" value="1"/>
</dbReference>
<protein>
    <submittedName>
        <fullName evidence="4">DNA starvation/stationary phase protection protein</fullName>
    </submittedName>
</protein>
<dbReference type="PANTHER" id="PTHR42932:SF1">
    <property type="entry name" value="GENERAL STRESS PROTEIN 20U"/>
    <property type="match status" value="1"/>
</dbReference>
<accession>A0A5C6UTB9</accession>
<dbReference type="PRINTS" id="PR01346">
    <property type="entry name" value="HELNAPAPROT"/>
</dbReference>
<evidence type="ECO:0000256" key="2">
    <source>
        <dbReference type="RuleBase" id="RU003875"/>
    </source>
</evidence>
<reference evidence="4 5" key="1">
    <citation type="submission" date="2019-08" db="EMBL/GenBank/DDBJ databases">
        <title>Genome of Luteibaculum oceani JCM 18817.</title>
        <authorList>
            <person name="Bowman J.P."/>
        </authorList>
    </citation>
    <scope>NUCLEOTIDE SEQUENCE [LARGE SCALE GENOMIC DNA]</scope>
    <source>
        <strain evidence="4 5">JCM 18817</strain>
    </source>
</reference>
<proteinExistence type="inferred from homology"/>